<dbReference type="SUPFAM" id="SSF103088">
    <property type="entry name" value="OmpA-like"/>
    <property type="match status" value="1"/>
</dbReference>
<dbReference type="Gene3D" id="3.30.1330.60">
    <property type="entry name" value="OmpA-like domain"/>
    <property type="match status" value="1"/>
</dbReference>
<reference evidence="3 4" key="1">
    <citation type="submission" date="2020-07" db="EMBL/GenBank/DDBJ databases">
        <title>Bacterium isolated from marine sediment.</title>
        <authorList>
            <person name="Shang D."/>
        </authorList>
    </citation>
    <scope>NUCLEOTIDE SEQUENCE [LARGE SCALE GENOMIC DNA]</scope>
    <source>
        <strain evidence="3 4">F6074</strain>
    </source>
</reference>
<evidence type="ECO:0000256" key="1">
    <source>
        <dbReference type="PROSITE-ProRule" id="PRU00473"/>
    </source>
</evidence>
<protein>
    <submittedName>
        <fullName evidence="3">OmpA family protein</fullName>
    </submittedName>
</protein>
<proteinExistence type="predicted"/>
<gene>
    <name evidence="3" type="ORF">H3Z82_04670</name>
</gene>
<dbReference type="Pfam" id="PF00691">
    <property type="entry name" value="OmpA"/>
    <property type="match status" value="1"/>
</dbReference>
<dbReference type="PANTHER" id="PTHR30329:SF21">
    <property type="entry name" value="LIPOPROTEIN YIAD-RELATED"/>
    <property type="match status" value="1"/>
</dbReference>
<dbReference type="PANTHER" id="PTHR30329">
    <property type="entry name" value="STATOR ELEMENT OF FLAGELLAR MOTOR COMPLEX"/>
    <property type="match status" value="1"/>
</dbReference>
<organism evidence="3 4">
    <name type="scientific">Gelidibacter maritimus</name>
    <dbReference type="NCBI Taxonomy" id="2761487"/>
    <lineage>
        <taxon>Bacteria</taxon>
        <taxon>Pseudomonadati</taxon>
        <taxon>Bacteroidota</taxon>
        <taxon>Flavobacteriia</taxon>
        <taxon>Flavobacteriales</taxon>
        <taxon>Flavobacteriaceae</taxon>
        <taxon>Gelidibacter</taxon>
    </lineage>
</organism>
<sequence>MKYIITSLMLMISALCYSQIGRTYPDGHGNRVFFPYGDISFADEVVSFKVGNPSPIEGFGPEEALGIPDSKTSPYSNFCTLGYGGELVVKFTDNVLYDIEGPDLFILEIGALTEPVDAYISKDGEAWISVGRTGGGFSAIDIADYVEKSDVFRYVKVVDVKEKKSGKWPGADIDAIGAIGSSINFQLNAAVSFDTGKYTLKEDTQELADMAEKIKELNGMVLIEGYTDNVGSAESNLTLSKNRADAVKTYLIETIGIDRNRIETKALGQTNPVADNTTEEGRAKNRRVELIVFQNNEIEQKGVVGTWKTTAEGNLRIYKYGDVIAGWYENDGGEILGKMTDSHTMVGQWVENGSAKKCKTDIYGRKNWGSLVLKFNEDFTDFEGRWGYCDDEATKTGWDAKKL</sequence>
<dbReference type="EMBL" id="JACGLT010000003">
    <property type="protein sequence ID" value="MBA6152014.1"/>
    <property type="molecule type" value="Genomic_DNA"/>
</dbReference>
<name>A0A7W2M3G5_9FLAO</name>
<keyword evidence="1" id="KW-0472">Membrane</keyword>
<dbReference type="RefSeq" id="WP_182203070.1">
    <property type="nucleotide sequence ID" value="NZ_JACGLT010000003.1"/>
</dbReference>
<accession>A0A7W2M3G5</accession>
<keyword evidence="4" id="KW-1185">Reference proteome</keyword>
<comment type="caution">
    <text evidence="3">The sequence shown here is derived from an EMBL/GenBank/DDBJ whole genome shotgun (WGS) entry which is preliminary data.</text>
</comment>
<dbReference type="CDD" id="cd07185">
    <property type="entry name" value="OmpA_C-like"/>
    <property type="match status" value="1"/>
</dbReference>
<dbReference type="AlphaFoldDB" id="A0A7W2M3G5"/>
<dbReference type="InterPro" id="IPR006665">
    <property type="entry name" value="OmpA-like"/>
</dbReference>
<feature type="domain" description="OmpA-like" evidence="2">
    <location>
        <begin position="180"/>
        <end position="296"/>
    </location>
</feature>
<dbReference type="InterPro" id="IPR036737">
    <property type="entry name" value="OmpA-like_sf"/>
</dbReference>
<evidence type="ECO:0000313" key="4">
    <source>
        <dbReference type="Proteomes" id="UP000541857"/>
    </source>
</evidence>
<evidence type="ECO:0000259" key="2">
    <source>
        <dbReference type="PROSITE" id="PS51123"/>
    </source>
</evidence>
<dbReference type="GO" id="GO:0016020">
    <property type="term" value="C:membrane"/>
    <property type="evidence" value="ECO:0007669"/>
    <property type="project" value="UniProtKB-UniRule"/>
</dbReference>
<evidence type="ECO:0000313" key="3">
    <source>
        <dbReference type="EMBL" id="MBA6152014.1"/>
    </source>
</evidence>
<dbReference type="PROSITE" id="PS51123">
    <property type="entry name" value="OMPA_2"/>
    <property type="match status" value="1"/>
</dbReference>
<dbReference type="InterPro" id="IPR050330">
    <property type="entry name" value="Bact_OuterMem_StrucFunc"/>
</dbReference>
<dbReference type="Proteomes" id="UP000541857">
    <property type="component" value="Unassembled WGS sequence"/>
</dbReference>